<feature type="region of interest" description="Disordered" evidence="1">
    <location>
        <begin position="1"/>
        <end position="168"/>
    </location>
</feature>
<dbReference type="GO" id="GO:0005634">
    <property type="term" value="C:nucleus"/>
    <property type="evidence" value="ECO:0007669"/>
    <property type="project" value="TreeGrafter"/>
</dbReference>
<evidence type="ECO:0000256" key="1">
    <source>
        <dbReference type="SAM" id="MobiDB-lite"/>
    </source>
</evidence>
<reference evidence="2" key="1">
    <citation type="submission" date="2020-07" db="EMBL/GenBank/DDBJ databases">
        <authorList>
            <person name="Lin J."/>
        </authorList>
    </citation>
    <scope>NUCLEOTIDE SEQUENCE</scope>
</reference>
<organism evidence="2">
    <name type="scientific">Ananas comosus var. bracteatus</name>
    <name type="common">red pineapple</name>
    <dbReference type="NCBI Taxonomy" id="296719"/>
    <lineage>
        <taxon>Eukaryota</taxon>
        <taxon>Viridiplantae</taxon>
        <taxon>Streptophyta</taxon>
        <taxon>Embryophyta</taxon>
        <taxon>Tracheophyta</taxon>
        <taxon>Spermatophyta</taxon>
        <taxon>Magnoliopsida</taxon>
        <taxon>Liliopsida</taxon>
        <taxon>Poales</taxon>
        <taxon>Bromeliaceae</taxon>
        <taxon>Bromelioideae</taxon>
        <taxon>Ananas</taxon>
    </lineage>
</organism>
<sequence length="594" mass="63899">MSGGRGGGGGGGDRTSAKRLKWSDEAVTGPLGNGVGGDEEEEEEEEEEEDEMERGGGGGGELGGPPPVTAPTRCSAATVDSCNSAIRGHKGGTRWWTPWSSPKSAAPSRKGLNFKGSSSTSARTAPLDQPPETLPYPRRRRRRHPHHRHPALLRSPRRSQPPVLSGLQAEQVLPPQQISQVLRLRRQRREFCRLRADEARREERRRILRHSSAVGRSAGAQHPVPPDPRDVASIGSVCTRTRQLTKNEHLRKVVCQNAWGREVTVNLELSTGMLGWGRLARELTTLEAATWKKFRVGGAGGAVAVQLQRVRGGEPAGAVRGGGGHAADGRHVRAEPGVGEPEWRRVKGLLNDVFVLDLDAQQPAWKEVVGAPAAPPAPALLAQLLHRRRHQAGRVRRLHRRGGPPQRHLPARPDEGEAGVEGDNVVVVVVVGAAFEAGPHAVGLREDEDPDVRRAREERLAAAAVVRRVHDRPGRGRGRAAVAAAGDERVPRVGAAAEARPRGGEPAVREDHHIRRVHRGAALAVAAVPARPVGGEAGLADPRRARAAAQVRVGAQHVRRRGTRVLVLGGHTGEEWILNELHELCLASRPGADQ</sequence>
<feature type="compositionally biased region" description="Gly residues" evidence="1">
    <location>
        <begin position="1"/>
        <end position="13"/>
    </location>
</feature>
<gene>
    <name evidence="2" type="ORF">CB5_LOCUS5634</name>
</gene>
<accession>A0A6V7NUX9</accession>
<dbReference type="PANTHER" id="PTHR46175:SF2">
    <property type="entry name" value="ADAGIO PROTEIN 3"/>
    <property type="match status" value="1"/>
</dbReference>
<dbReference type="GO" id="GO:0007623">
    <property type="term" value="P:circadian rhythm"/>
    <property type="evidence" value="ECO:0007669"/>
    <property type="project" value="TreeGrafter"/>
</dbReference>
<dbReference type="GO" id="GO:0009637">
    <property type="term" value="P:response to blue light"/>
    <property type="evidence" value="ECO:0007669"/>
    <property type="project" value="TreeGrafter"/>
</dbReference>
<name>A0A6V7NUX9_ANACO</name>
<feature type="compositionally biased region" description="Acidic residues" evidence="1">
    <location>
        <begin position="37"/>
        <end position="52"/>
    </location>
</feature>
<dbReference type="PANTHER" id="PTHR46175">
    <property type="entry name" value="BACTERIOOPSIN TRANSCRIPTIONAL ACTIVATOR"/>
    <property type="match status" value="1"/>
</dbReference>
<proteinExistence type="predicted"/>
<dbReference type="EMBL" id="LR862142">
    <property type="protein sequence ID" value="CAD1822423.1"/>
    <property type="molecule type" value="Genomic_DNA"/>
</dbReference>
<dbReference type="GO" id="GO:0019005">
    <property type="term" value="C:SCF ubiquitin ligase complex"/>
    <property type="evidence" value="ECO:0007669"/>
    <property type="project" value="TreeGrafter"/>
</dbReference>
<feature type="compositionally biased region" description="Basic residues" evidence="1">
    <location>
        <begin position="137"/>
        <end position="157"/>
    </location>
</feature>
<protein>
    <submittedName>
        <fullName evidence="2">Uncharacterized protein</fullName>
    </submittedName>
</protein>
<feature type="region of interest" description="Disordered" evidence="1">
    <location>
        <begin position="394"/>
        <end position="418"/>
    </location>
</feature>
<feature type="region of interest" description="Disordered" evidence="1">
    <location>
        <begin position="213"/>
        <end position="232"/>
    </location>
</feature>
<evidence type="ECO:0000313" key="2">
    <source>
        <dbReference type="EMBL" id="CAD1822423.1"/>
    </source>
</evidence>
<dbReference type="AlphaFoldDB" id="A0A6V7NUX9"/>
<dbReference type="GO" id="GO:0005829">
    <property type="term" value="C:cytosol"/>
    <property type="evidence" value="ECO:0007669"/>
    <property type="project" value="TreeGrafter"/>
</dbReference>